<dbReference type="PANTHER" id="PTHR45867">
    <property type="entry name" value="PURPLE ACID PHOSPHATASE"/>
    <property type="match status" value="1"/>
</dbReference>
<evidence type="ECO:0000313" key="7">
    <source>
        <dbReference type="EMBL" id="EDO40135.1"/>
    </source>
</evidence>
<organism evidence="7 8">
    <name type="scientific">Nematostella vectensis</name>
    <name type="common">Starlet sea anemone</name>
    <dbReference type="NCBI Taxonomy" id="45351"/>
    <lineage>
        <taxon>Eukaryota</taxon>
        <taxon>Metazoa</taxon>
        <taxon>Cnidaria</taxon>
        <taxon>Anthozoa</taxon>
        <taxon>Hexacorallia</taxon>
        <taxon>Actiniaria</taxon>
        <taxon>Edwardsiidae</taxon>
        <taxon>Nematostella</taxon>
    </lineage>
</organism>
<evidence type="ECO:0000256" key="2">
    <source>
        <dbReference type="ARBA" id="ARBA00023180"/>
    </source>
</evidence>
<feature type="domain" description="Purple acid phosphatase C-terminal" evidence="5">
    <location>
        <begin position="372"/>
        <end position="419"/>
    </location>
</feature>
<feature type="signal peptide" evidence="3">
    <location>
        <begin position="1"/>
        <end position="18"/>
    </location>
</feature>
<reference evidence="7 8" key="1">
    <citation type="journal article" date="2007" name="Science">
        <title>Sea anemone genome reveals ancestral eumetazoan gene repertoire and genomic organization.</title>
        <authorList>
            <person name="Putnam N.H."/>
            <person name="Srivastava M."/>
            <person name="Hellsten U."/>
            <person name="Dirks B."/>
            <person name="Chapman J."/>
            <person name="Salamov A."/>
            <person name="Terry A."/>
            <person name="Shapiro H."/>
            <person name="Lindquist E."/>
            <person name="Kapitonov V.V."/>
            <person name="Jurka J."/>
            <person name="Genikhovich G."/>
            <person name="Grigoriev I.V."/>
            <person name="Lucas S.M."/>
            <person name="Steele R.E."/>
            <person name="Finnerty J.R."/>
            <person name="Technau U."/>
            <person name="Martindale M.Q."/>
            <person name="Rokhsar D.S."/>
        </authorList>
    </citation>
    <scope>NUCLEOTIDE SEQUENCE [LARGE SCALE GENOMIC DNA]</scope>
    <source>
        <strain evidence="8">CH2 X CH6</strain>
    </source>
</reference>
<evidence type="ECO:0000256" key="3">
    <source>
        <dbReference type="RuleBase" id="RU361203"/>
    </source>
</evidence>
<name>A7S863_NEMVE</name>
<dbReference type="OMA" id="FASAQHY"/>
<dbReference type="InParanoid" id="A7S863"/>
<sequence length="447" mass="51055">MATLSLCLLLILVEACQADDTRPEQIHLAYTGTSSERIVNYVTQSTDEGLGTMVAYGTDPDRLSLKAIGDSFVYDIPLWHKDPEISAIYNVSKADPRQFSIHNVKLTGLQPNTKYYYKVGDVNQTMSDTFSFSTKENNIIYAVYGDMGYSNAVSLPQLVQEARDGHFQAVIHVGDLAYDFYQKDADTGDNFMNAIQPVATLVPYMALPGNHEHRFNFSHYKNRFSNMKLGPGATSGSDTSLWYSFNVGLIHFVAFDTEVFNYFSDVGQIQRQLNWLEADLAKANTNRDKRPWIVSLAHKSKSEEQKCNYLMIWIDFMDETNFTHISPLLHKYGVDIHFCGHSHNYQRHYPYYQDEVDRPDKKNVYVNPKFMTVIVAGSAGSKEKISHGLGPKRHLAKYIFDYGFGHLQVMNHTHLRWTWENTGVELASIEQDELWIVQDNHGMRSHA</sequence>
<keyword evidence="2" id="KW-0325">Glycoprotein</keyword>
<dbReference type="AlphaFoldDB" id="A7S863"/>
<evidence type="ECO:0000256" key="1">
    <source>
        <dbReference type="ARBA" id="ARBA00022729"/>
    </source>
</evidence>
<keyword evidence="1 3" id="KW-0732">Signal</keyword>
<dbReference type="InterPro" id="IPR041792">
    <property type="entry name" value="MPP_PAP"/>
</dbReference>
<dbReference type="EC" id="3.1.3.2" evidence="3"/>
<comment type="similarity">
    <text evidence="3">Belongs to the metallophosphoesterase superfamily. Purple acid phosphatase family.</text>
</comment>
<dbReference type="PhylomeDB" id="A7S863"/>
<accession>A7S863</accession>
<dbReference type="InterPro" id="IPR008963">
    <property type="entry name" value="Purple_acid_Pase-like_N"/>
</dbReference>
<dbReference type="EMBL" id="DS469596">
    <property type="protein sequence ID" value="EDO40135.1"/>
    <property type="molecule type" value="Genomic_DNA"/>
</dbReference>
<dbReference type="Pfam" id="PF14008">
    <property type="entry name" value="Metallophos_C"/>
    <property type="match status" value="1"/>
</dbReference>
<dbReference type="Pfam" id="PF16656">
    <property type="entry name" value="Pur_ac_phosph_N"/>
    <property type="match status" value="1"/>
</dbReference>
<evidence type="ECO:0000313" key="8">
    <source>
        <dbReference type="Proteomes" id="UP000001593"/>
    </source>
</evidence>
<keyword evidence="3" id="KW-0378">Hydrolase</keyword>
<dbReference type="InterPro" id="IPR025733">
    <property type="entry name" value="PAPs_C"/>
</dbReference>
<comment type="catalytic activity">
    <reaction evidence="3">
        <text>a phosphate monoester + H2O = an alcohol + phosphate</text>
        <dbReference type="Rhea" id="RHEA:15017"/>
        <dbReference type="ChEBI" id="CHEBI:15377"/>
        <dbReference type="ChEBI" id="CHEBI:30879"/>
        <dbReference type="ChEBI" id="CHEBI:43474"/>
        <dbReference type="ChEBI" id="CHEBI:67140"/>
        <dbReference type="EC" id="3.1.3.2"/>
    </reaction>
</comment>
<evidence type="ECO:0000259" key="6">
    <source>
        <dbReference type="Pfam" id="PF16656"/>
    </source>
</evidence>
<dbReference type="PANTHER" id="PTHR45867:SF3">
    <property type="entry name" value="ACID PHOSPHATASE TYPE 7"/>
    <property type="match status" value="1"/>
</dbReference>
<keyword evidence="8" id="KW-1185">Reference proteome</keyword>
<protein>
    <recommendedName>
        <fullName evidence="3">Purple acid phosphatase</fullName>
        <ecNumber evidence="3">3.1.3.2</ecNumber>
    </recommendedName>
</protein>
<dbReference type="SUPFAM" id="SSF49363">
    <property type="entry name" value="Purple acid phosphatase, N-terminal domain"/>
    <property type="match status" value="1"/>
</dbReference>
<gene>
    <name evidence="7" type="ORF">NEMVEDRAFT_v1g208279</name>
</gene>
<dbReference type="InterPro" id="IPR029052">
    <property type="entry name" value="Metallo-depent_PP-like"/>
</dbReference>
<dbReference type="Gene3D" id="3.60.21.10">
    <property type="match status" value="1"/>
</dbReference>
<dbReference type="HOGENOM" id="CLU_013387_5_0_1"/>
<dbReference type="InterPro" id="IPR004843">
    <property type="entry name" value="Calcineurin-like_PHP"/>
</dbReference>
<dbReference type="GO" id="GO:0046872">
    <property type="term" value="F:metal ion binding"/>
    <property type="evidence" value="ECO:0007669"/>
    <property type="project" value="InterPro"/>
</dbReference>
<dbReference type="Gene3D" id="2.60.40.380">
    <property type="entry name" value="Purple acid phosphatase-like, N-terminal"/>
    <property type="match status" value="1"/>
</dbReference>
<dbReference type="CDD" id="cd00839">
    <property type="entry name" value="MPP_PAPs"/>
    <property type="match status" value="1"/>
</dbReference>
<dbReference type="Pfam" id="PF00149">
    <property type="entry name" value="Metallophos"/>
    <property type="match status" value="1"/>
</dbReference>
<dbReference type="Proteomes" id="UP000001593">
    <property type="component" value="Unassembled WGS sequence"/>
</dbReference>
<feature type="domain" description="Calcineurin-like phosphoesterase" evidence="4">
    <location>
        <begin position="142"/>
        <end position="345"/>
    </location>
</feature>
<feature type="chain" id="PRO_5005121868" description="Purple acid phosphatase" evidence="3">
    <location>
        <begin position="19"/>
        <end position="447"/>
    </location>
</feature>
<evidence type="ECO:0000259" key="5">
    <source>
        <dbReference type="Pfam" id="PF14008"/>
    </source>
</evidence>
<evidence type="ECO:0000259" key="4">
    <source>
        <dbReference type="Pfam" id="PF00149"/>
    </source>
</evidence>
<proteinExistence type="inferred from homology"/>
<feature type="domain" description="Purple acid phosphatase N-terminal" evidence="6">
    <location>
        <begin position="23"/>
        <end position="134"/>
    </location>
</feature>
<dbReference type="eggNOG" id="KOG1378">
    <property type="taxonomic scope" value="Eukaryota"/>
</dbReference>
<dbReference type="InterPro" id="IPR015914">
    <property type="entry name" value="PAPs_N"/>
</dbReference>
<dbReference type="SUPFAM" id="SSF56300">
    <property type="entry name" value="Metallo-dependent phosphatases"/>
    <property type="match status" value="1"/>
</dbReference>
<dbReference type="GO" id="GO:0003993">
    <property type="term" value="F:acid phosphatase activity"/>
    <property type="evidence" value="ECO:0007669"/>
    <property type="project" value="UniProtKB-EC"/>
</dbReference>